<reference evidence="2" key="1">
    <citation type="submission" date="2020-07" db="EMBL/GenBank/DDBJ databases">
        <authorList>
            <person name="Lin J."/>
        </authorList>
    </citation>
    <scope>NUCLEOTIDE SEQUENCE</scope>
</reference>
<sequence>MATAAETFEKLGDVSAMHRRGFLPCLGFRSSRAAEEISGDRHRRDLRRSPRGIGGDGSRHGASTAGASSDRRRRTRSPTTRPSPRHSLPPHTTSTAAASASPVRVGLGFGFKHKLLGSLDDTPNLRIYSVSNIMTSRTKGVWMILTAKKKTRSG</sequence>
<proteinExistence type="predicted"/>
<feature type="compositionally biased region" description="Low complexity" evidence="1">
    <location>
        <begin position="77"/>
        <end position="99"/>
    </location>
</feature>
<feature type="region of interest" description="Disordered" evidence="1">
    <location>
        <begin position="33"/>
        <end position="99"/>
    </location>
</feature>
<gene>
    <name evidence="2" type="ORF">CB5_LOCUS1790</name>
</gene>
<evidence type="ECO:0000313" key="2">
    <source>
        <dbReference type="EMBL" id="CAD1818579.1"/>
    </source>
</evidence>
<dbReference type="AlphaFoldDB" id="A0A6V7NIY8"/>
<organism evidence="2">
    <name type="scientific">Ananas comosus var. bracteatus</name>
    <name type="common">red pineapple</name>
    <dbReference type="NCBI Taxonomy" id="296719"/>
    <lineage>
        <taxon>Eukaryota</taxon>
        <taxon>Viridiplantae</taxon>
        <taxon>Streptophyta</taxon>
        <taxon>Embryophyta</taxon>
        <taxon>Tracheophyta</taxon>
        <taxon>Spermatophyta</taxon>
        <taxon>Magnoliopsida</taxon>
        <taxon>Liliopsida</taxon>
        <taxon>Poales</taxon>
        <taxon>Bromeliaceae</taxon>
        <taxon>Bromelioideae</taxon>
        <taxon>Ananas</taxon>
    </lineage>
</organism>
<evidence type="ECO:0000256" key="1">
    <source>
        <dbReference type="SAM" id="MobiDB-lite"/>
    </source>
</evidence>
<name>A0A6V7NIY8_ANACO</name>
<feature type="compositionally biased region" description="Basic and acidic residues" evidence="1">
    <location>
        <begin position="33"/>
        <end position="43"/>
    </location>
</feature>
<dbReference type="EMBL" id="LR862139">
    <property type="protein sequence ID" value="CAD1818579.1"/>
    <property type="molecule type" value="Genomic_DNA"/>
</dbReference>
<protein>
    <submittedName>
        <fullName evidence="2">Uncharacterized protein</fullName>
    </submittedName>
</protein>
<accession>A0A6V7NIY8</accession>